<dbReference type="PANTHER" id="PTHR44858">
    <property type="entry name" value="TETRATRICOPEPTIDE REPEAT PROTEIN 6"/>
    <property type="match status" value="1"/>
</dbReference>
<evidence type="ECO:0000256" key="3">
    <source>
        <dbReference type="ARBA" id="ARBA00022737"/>
    </source>
</evidence>
<keyword evidence="5 8" id="KW-0472">Membrane</keyword>
<comment type="subunit">
    <text evidence="8">Homodimer.</text>
</comment>
<evidence type="ECO:0000256" key="7">
    <source>
        <dbReference type="ARBA" id="ARBA00023288"/>
    </source>
</evidence>
<dbReference type="InterPro" id="IPR023605">
    <property type="entry name" value="Lipoprotein_NlpI"/>
</dbReference>
<dbReference type="SMART" id="SM00028">
    <property type="entry name" value="TPR"/>
    <property type="match status" value="4"/>
</dbReference>
<keyword evidence="6" id="KW-0564">Palmitate</keyword>
<evidence type="ECO:0000256" key="6">
    <source>
        <dbReference type="ARBA" id="ARBA00023139"/>
    </source>
</evidence>
<dbReference type="AlphaFoldDB" id="A0A836Z1F8"/>
<evidence type="ECO:0000256" key="5">
    <source>
        <dbReference type="ARBA" id="ARBA00023136"/>
    </source>
</evidence>
<dbReference type="GeneID" id="66618912"/>
<evidence type="ECO:0000313" key="11">
    <source>
        <dbReference type="Proteomes" id="UP000027441"/>
    </source>
</evidence>
<dbReference type="PANTHER" id="PTHR44858:SF1">
    <property type="entry name" value="UDP-N-ACETYLGLUCOSAMINE--PEPTIDE N-ACETYLGLUCOSAMINYLTRANSFERASE SPINDLY-RELATED"/>
    <property type="match status" value="1"/>
</dbReference>
<dbReference type="Gene3D" id="1.25.40.10">
    <property type="entry name" value="Tetratricopeptide repeat domain"/>
    <property type="match status" value="1"/>
</dbReference>
<dbReference type="GO" id="GO:0009279">
    <property type="term" value="C:cell outer membrane"/>
    <property type="evidence" value="ECO:0007669"/>
    <property type="project" value="TreeGrafter"/>
</dbReference>
<dbReference type="RefSeq" id="WP_035490557.1">
    <property type="nucleotide sequence ID" value="NZ_JDSN01000023.1"/>
</dbReference>
<dbReference type="InterPro" id="IPR050498">
    <property type="entry name" value="Ycf3"/>
</dbReference>
<gene>
    <name evidence="10" type="ORF">HPS9_02510</name>
</gene>
<evidence type="ECO:0000256" key="2">
    <source>
        <dbReference type="ARBA" id="ARBA00022729"/>
    </source>
</evidence>
<dbReference type="GO" id="GO:0005886">
    <property type="term" value="C:plasma membrane"/>
    <property type="evidence" value="ECO:0007669"/>
    <property type="project" value="UniProtKB-SubCell"/>
</dbReference>
<organism evidence="10 11">
    <name type="scientific">Glaesserella parasuis HPS9</name>
    <dbReference type="NCBI Taxonomy" id="1450513"/>
    <lineage>
        <taxon>Bacteria</taxon>
        <taxon>Pseudomonadati</taxon>
        <taxon>Pseudomonadota</taxon>
        <taxon>Gammaproteobacteria</taxon>
        <taxon>Pasteurellales</taxon>
        <taxon>Pasteurellaceae</taxon>
        <taxon>Glaesserella</taxon>
    </lineage>
</organism>
<sequence length="308" mass="36079">MPQRFKLFNLRFCWLVLVMIFLTGCVNRVSDMIAPTKLPLSELNPQLRFEQEVMLVRLTQVLQEAKLSQAERAELHFERGVIYDSLGLWSLARYDFTQAVEYAPKMAAAYNYLGLYLLLEDDYDSSIDAFNAVLELDPNYDYTRLNRGLAFYYSGRYSEAERDLLRFYKADRSDPYRVLWLYFNELELNPSDAKANLLKRAKRLSKDFWGTHLVSYLLGDFTLEQLRLKMIAQAEPNTVAYAEILTETYFYLAKQTLKMNQLEEAKSLFRLASANQVYNFVEYRFALFELAQLHQRAKQTDPVVVGKN</sequence>
<dbReference type="Pfam" id="PF13432">
    <property type="entry name" value="TPR_16"/>
    <property type="match status" value="1"/>
</dbReference>
<dbReference type="NCBIfam" id="NF008391">
    <property type="entry name" value="PRK11189.1"/>
    <property type="match status" value="1"/>
</dbReference>
<evidence type="ECO:0000313" key="10">
    <source>
        <dbReference type="EMBL" id="KDB47105.1"/>
    </source>
</evidence>
<dbReference type="PROSITE" id="PS51257">
    <property type="entry name" value="PROKAR_LIPOPROTEIN"/>
    <property type="match status" value="1"/>
</dbReference>
<dbReference type="EMBL" id="JDSN01000023">
    <property type="protein sequence ID" value="KDB47105.1"/>
    <property type="molecule type" value="Genomic_DNA"/>
</dbReference>
<protein>
    <recommendedName>
        <fullName evidence="8">Lipoprotein NlpI</fullName>
    </recommendedName>
</protein>
<keyword evidence="7" id="KW-0449">Lipoprotein</keyword>
<dbReference type="InterPro" id="IPR019734">
    <property type="entry name" value="TPR_rpt"/>
</dbReference>
<comment type="function">
    <text evidence="8">May be involved in cell division.</text>
</comment>
<keyword evidence="4 9" id="KW-0802">TPR repeat</keyword>
<evidence type="ECO:0000256" key="4">
    <source>
        <dbReference type="ARBA" id="ARBA00022803"/>
    </source>
</evidence>
<evidence type="ECO:0000256" key="1">
    <source>
        <dbReference type="ARBA" id="ARBA00022475"/>
    </source>
</evidence>
<feature type="repeat" description="TPR" evidence="9">
    <location>
        <begin position="107"/>
        <end position="140"/>
    </location>
</feature>
<accession>A0A836Z1F8</accession>
<proteinExistence type="predicted"/>
<dbReference type="PROSITE" id="PS50005">
    <property type="entry name" value="TPR"/>
    <property type="match status" value="2"/>
</dbReference>
<comment type="caution">
    <text evidence="10">The sequence shown here is derived from an EMBL/GenBank/DDBJ whole genome shotgun (WGS) entry which is preliminary data.</text>
</comment>
<name>A0A836Z1F8_GLAPU</name>
<evidence type="ECO:0000256" key="8">
    <source>
        <dbReference type="PIRNR" id="PIRNR004654"/>
    </source>
</evidence>
<dbReference type="GO" id="GO:0046813">
    <property type="term" value="P:receptor-mediated virion attachment to host cell"/>
    <property type="evidence" value="ECO:0007669"/>
    <property type="project" value="TreeGrafter"/>
</dbReference>
<keyword evidence="2" id="KW-0732">Signal</keyword>
<keyword evidence="1 8" id="KW-1003">Cell membrane</keyword>
<dbReference type="PIRSF" id="PIRSF004654">
    <property type="entry name" value="NlpI"/>
    <property type="match status" value="1"/>
</dbReference>
<dbReference type="InterPro" id="IPR011990">
    <property type="entry name" value="TPR-like_helical_dom_sf"/>
</dbReference>
<evidence type="ECO:0000256" key="9">
    <source>
        <dbReference type="PROSITE-ProRule" id="PRU00339"/>
    </source>
</evidence>
<keyword evidence="3" id="KW-0677">Repeat</keyword>
<dbReference type="SUPFAM" id="SSF48452">
    <property type="entry name" value="TPR-like"/>
    <property type="match status" value="1"/>
</dbReference>
<comment type="subcellular location">
    <subcellularLocation>
        <location evidence="8">Cell membrane</location>
    </subcellularLocation>
</comment>
<dbReference type="Proteomes" id="UP000027441">
    <property type="component" value="Unassembled WGS sequence"/>
</dbReference>
<reference evidence="10 11" key="1">
    <citation type="submission" date="2014-02" db="EMBL/GenBank/DDBJ databases">
        <title>Comparative genomics of Haemophilus parasuis isolated from pig lungs.</title>
        <authorList>
            <person name="Kittichotirat W."/>
            <person name="Bumgarner R.E."/>
            <person name="Lawrence P."/>
        </authorList>
    </citation>
    <scope>NUCLEOTIDE SEQUENCE [LARGE SCALE GENOMIC DNA]</scope>
    <source>
        <strain evidence="10 11">HPS9</strain>
    </source>
</reference>
<feature type="repeat" description="TPR" evidence="9">
    <location>
        <begin position="73"/>
        <end position="106"/>
    </location>
</feature>